<feature type="compositionally biased region" description="Low complexity" evidence="1">
    <location>
        <begin position="174"/>
        <end position="199"/>
    </location>
</feature>
<keyword evidence="2" id="KW-0472">Membrane</keyword>
<name>A0A7C3KEZ0_9CYAN</name>
<comment type="caution">
    <text evidence="3">The sequence shown here is derived from an EMBL/GenBank/DDBJ whole genome shotgun (WGS) entry which is preliminary data.</text>
</comment>
<dbReference type="EMBL" id="DSRU01000157">
    <property type="protein sequence ID" value="HFM98207.1"/>
    <property type="molecule type" value="Genomic_DNA"/>
</dbReference>
<feature type="compositionally biased region" description="Basic and acidic residues" evidence="1">
    <location>
        <begin position="48"/>
        <end position="61"/>
    </location>
</feature>
<feature type="region of interest" description="Disordered" evidence="1">
    <location>
        <begin position="116"/>
        <end position="199"/>
    </location>
</feature>
<reference evidence="3" key="1">
    <citation type="journal article" date="2020" name="mSystems">
        <title>Genome- and Community-Level Interaction Insights into Carbon Utilization and Element Cycling Functions of Hydrothermarchaeota in Hydrothermal Sediment.</title>
        <authorList>
            <person name="Zhou Z."/>
            <person name="Liu Y."/>
            <person name="Xu W."/>
            <person name="Pan J."/>
            <person name="Luo Z.H."/>
            <person name="Li M."/>
        </authorList>
    </citation>
    <scope>NUCLEOTIDE SEQUENCE [LARGE SCALE GENOMIC DNA]</scope>
    <source>
        <strain evidence="3">SpSt-418</strain>
    </source>
</reference>
<evidence type="ECO:0000313" key="3">
    <source>
        <dbReference type="EMBL" id="HFM98207.1"/>
    </source>
</evidence>
<evidence type="ECO:0000256" key="2">
    <source>
        <dbReference type="SAM" id="Phobius"/>
    </source>
</evidence>
<feature type="region of interest" description="Disordered" evidence="1">
    <location>
        <begin position="1"/>
        <end position="61"/>
    </location>
</feature>
<feature type="compositionally biased region" description="Polar residues" evidence="1">
    <location>
        <begin position="37"/>
        <end position="46"/>
    </location>
</feature>
<evidence type="ECO:0000256" key="1">
    <source>
        <dbReference type="SAM" id="MobiDB-lite"/>
    </source>
</evidence>
<protein>
    <submittedName>
        <fullName evidence="3">Uncharacterized protein</fullName>
    </submittedName>
</protein>
<proteinExistence type="predicted"/>
<sequence>MANLYPNRNRTQNGLSDRGHITGTNEINRTPVRTDASEVSRTPVRTTRQRDFDQGYAYGREDEQRVYEHDLYQRDNENAARGLLVGVLATSLLAIAVGSVFFLNRVATRRDINTPQSAPVVVPQGSSQTTTPTQPAPTQPAPTQQAPAVNPDLPEAEGLSGAEAAPDAGAQIVTPAQPAAPTEPEAAPAPSNTTPTQPD</sequence>
<accession>A0A7C3KEZ0</accession>
<organism evidence="3">
    <name type="scientific">Oscillatoriales cyanobacterium SpSt-418</name>
    <dbReference type="NCBI Taxonomy" id="2282169"/>
    <lineage>
        <taxon>Bacteria</taxon>
        <taxon>Bacillati</taxon>
        <taxon>Cyanobacteriota</taxon>
        <taxon>Cyanophyceae</taxon>
        <taxon>Oscillatoriophycideae</taxon>
        <taxon>Oscillatoriales</taxon>
    </lineage>
</organism>
<dbReference type="AlphaFoldDB" id="A0A7C3KEZ0"/>
<feature type="transmembrane region" description="Helical" evidence="2">
    <location>
        <begin position="83"/>
        <end position="103"/>
    </location>
</feature>
<keyword evidence="2" id="KW-1133">Transmembrane helix</keyword>
<keyword evidence="2" id="KW-0812">Transmembrane</keyword>
<gene>
    <name evidence="3" type="ORF">ENR64_10720</name>
</gene>
<feature type="compositionally biased region" description="Polar residues" evidence="1">
    <location>
        <begin position="1"/>
        <end position="15"/>
    </location>
</feature>